<dbReference type="OrthoDB" id="2020560at2759"/>
<dbReference type="PANTHER" id="PTHR37984:SF5">
    <property type="entry name" value="PROTEIN NYNRIN-LIKE"/>
    <property type="match status" value="1"/>
</dbReference>
<dbReference type="AlphaFoldDB" id="A0A8B8M3N4"/>
<dbReference type="RefSeq" id="XP_027362583.1">
    <property type="nucleotide sequence ID" value="XM_027506782.1"/>
</dbReference>
<dbReference type="Gene3D" id="3.30.70.270">
    <property type="match status" value="1"/>
</dbReference>
<dbReference type="SUPFAM" id="SSF56672">
    <property type="entry name" value="DNA/RNA polymerases"/>
    <property type="match status" value="1"/>
</dbReference>
<evidence type="ECO:0000313" key="2">
    <source>
        <dbReference type="Proteomes" id="UP000694853"/>
    </source>
</evidence>
<organism evidence="2 3">
    <name type="scientific">Abrus precatorius</name>
    <name type="common">Indian licorice</name>
    <name type="synonym">Glycine abrus</name>
    <dbReference type="NCBI Taxonomy" id="3816"/>
    <lineage>
        <taxon>Eukaryota</taxon>
        <taxon>Viridiplantae</taxon>
        <taxon>Streptophyta</taxon>
        <taxon>Embryophyta</taxon>
        <taxon>Tracheophyta</taxon>
        <taxon>Spermatophyta</taxon>
        <taxon>Magnoliopsida</taxon>
        <taxon>eudicotyledons</taxon>
        <taxon>Gunneridae</taxon>
        <taxon>Pentapetalae</taxon>
        <taxon>rosids</taxon>
        <taxon>fabids</taxon>
        <taxon>Fabales</taxon>
        <taxon>Fabaceae</taxon>
        <taxon>Papilionoideae</taxon>
        <taxon>50 kb inversion clade</taxon>
        <taxon>NPAAA clade</taxon>
        <taxon>indigoferoid/millettioid clade</taxon>
        <taxon>Abreae</taxon>
        <taxon>Abrus</taxon>
    </lineage>
</organism>
<dbReference type="PROSITE" id="PS50994">
    <property type="entry name" value="INTEGRASE"/>
    <property type="match status" value="1"/>
</dbReference>
<dbReference type="InterPro" id="IPR050951">
    <property type="entry name" value="Retrovirus_Pol_polyprotein"/>
</dbReference>
<feature type="domain" description="Integrase catalytic" evidence="1">
    <location>
        <begin position="189"/>
        <end position="326"/>
    </location>
</feature>
<dbReference type="SUPFAM" id="SSF53098">
    <property type="entry name" value="Ribonuclease H-like"/>
    <property type="match status" value="1"/>
</dbReference>
<reference evidence="2" key="1">
    <citation type="journal article" date="2019" name="Toxins">
        <title>Detection of Abrin-Like and Prepropulchellin-Like Toxin Genes and Transcripts Using Whole Genome Sequencing and Full-Length Transcript Sequencing of Abrus precatorius.</title>
        <authorList>
            <person name="Hovde B.T."/>
            <person name="Daligault H.E."/>
            <person name="Hanschen E.R."/>
            <person name="Kunde Y.A."/>
            <person name="Johnson M.B."/>
            <person name="Starkenburg S.R."/>
            <person name="Johnson S.L."/>
        </authorList>
    </citation>
    <scope>NUCLEOTIDE SEQUENCE [LARGE SCALE GENOMIC DNA]</scope>
</reference>
<keyword evidence="2" id="KW-1185">Reference proteome</keyword>
<evidence type="ECO:0000313" key="3">
    <source>
        <dbReference type="RefSeq" id="XP_027362583.1"/>
    </source>
</evidence>
<dbReference type="InterPro" id="IPR043128">
    <property type="entry name" value="Rev_trsase/Diguanyl_cyclase"/>
</dbReference>
<sequence>MVTKGTVLGHVVSSRGIETDRAKIDVIVSLPYLTSMKEVHSFLDHAGFYRSFIKDFSRIASPLSTFLQKDTNLLFDQTWKDTFDELKRRLTYTPIIQPLTLRYLLKKSDSKPRLIRWMFLLQEFDIKIRDRSGVENLVVDHLSKIQQALEDLPIKDTFLEEQLYHIGGHDPWNADLVNYLSAKEISTYFSKAQTAKLKSDFKYYIWDDPYLWKMCSDKIIRQCVPKPEFYGYVYNWVEAKAIRTDDACVVDFVKSHIFCRFGLPIALISDQRSHFCNCTMAALLRKFEVMHKVSTPYHSQTNGQAKISNWKIKEILEKTVQSNRKD</sequence>
<accession>A0A8B8M3N4</accession>
<dbReference type="GO" id="GO:0015074">
    <property type="term" value="P:DNA integration"/>
    <property type="evidence" value="ECO:0007669"/>
    <property type="project" value="InterPro"/>
</dbReference>
<protein>
    <submittedName>
        <fullName evidence="3">Uncharacterized protein LOC113870184</fullName>
    </submittedName>
</protein>
<evidence type="ECO:0000259" key="1">
    <source>
        <dbReference type="PROSITE" id="PS50994"/>
    </source>
</evidence>
<dbReference type="Proteomes" id="UP000694853">
    <property type="component" value="Unplaced"/>
</dbReference>
<dbReference type="InterPro" id="IPR001584">
    <property type="entry name" value="Integrase_cat-core"/>
</dbReference>
<dbReference type="PANTHER" id="PTHR37984">
    <property type="entry name" value="PROTEIN CBG26694"/>
    <property type="match status" value="1"/>
</dbReference>
<gene>
    <name evidence="3" type="primary">LOC113870184</name>
</gene>
<dbReference type="KEGG" id="aprc:113870184"/>
<dbReference type="GeneID" id="113870184"/>
<dbReference type="InterPro" id="IPR036397">
    <property type="entry name" value="RNaseH_sf"/>
</dbReference>
<dbReference type="InterPro" id="IPR043502">
    <property type="entry name" value="DNA/RNA_pol_sf"/>
</dbReference>
<dbReference type="Gene3D" id="3.30.420.10">
    <property type="entry name" value="Ribonuclease H-like superfamily/Ribonuclease H"/>
    <property type="match status" value="1"/>
</dbReference>
<dbReference type="InterPro" id="IPR012337">
    <property type="entry name" value="RNaseH-like_sf"/>
</dbReference>
<proteinExistence type="predicted"/>
<reference evidence="3" key="2">
    <citation type="submission" date="2025-08" db="UniProtKB">
        <authorList>
            <consortium name="RefSeq"/>
        </authorList>
    </citation>
    <scope>IDENTIFICATION</scope>
    <source>
        <tissue evidence="3">Young leaves</tissue>
    </source>
</reference>
<dbReference type="GO" id="GO:0003676">
    <property type="term" value="F:nucleic acid binding"/>
    <property type="evidence" value="ECO:0007669"/>
    <property type="project" value="InterPro"/>
</dbReference>
<name>A0A8B8M3N4_ABRPR</name>